<dbReference type="AlphaFoldDB" id="A0A6J6AH88"/>
<gene>
    <name evidence="1" type="ORF">UFOPK4179_00671</name>
</gene>
<proteinExistence type="predicted"/>
<evidence type="ECO:0000313" key="1">
    <source>
        <dbReference type="EMBL" id="CAB4367878.1"/>
    </source>
</evidence>
<organism evidence="1">
    <name type="scientific">freshwater metagenome</name>
    <dbReference type="NCBI Taxonomy" id="449393"/>
    <lineage>
        <taxon>unclassified sequences</taxon>
        <taxon>metagenomes</taxon>
        <taxon>ecological metagenomes</taxon>
    </lineage>
</organism>
<protein>
    <submittedName>
        <fullName evidence="1">Unannotated protein</fullName>
    </submittedName>
</protein>
<reference evidence="1" key="1">
    <citation type="submission" date="2020-05" db="EMBL/GenBank/DDBJ databases">
        <authorList>
            <person name="Chiriac C."/>
            <person name="Salcher M."/>
            <person name="Ghai R."/>
            <person name="Kavagutti S V."/>
        </authorList>
    </citation>
    <scope>NUCLEOTIDE SEQUENCE</scope>
</reference>
<name>A0A6J6AH88_9ZZZZ</name>
<sequence length="204" mass="23521">MARLASYLRASSDDVSLALRLYEWNTQISAAFFELLSDVEVVVRNSFHEQLTVWHHGGNSGGHWYDNEHGFLQPRATAAIHEARIRIANKGKTETSDQIVAELGFGFWRFLLTKPYKTTLWPFAGQYAFPNVISTEQFFSRIARLHDFRNRIAHHEPIHLRQLDLDLLDCFQAVGAVCRDTELWVRTRSRVGALLATRRNIIKI</sequence>
<accession>A0A6J6AH88</accession>
<dbReference type="EMBL" id="CAETWZ010000051">
    <property type="protein sequence ID" value="CAB4367878.1"/>
    <property type="molecule type" value="Genomic_DNA"/>
</dbReference>